<feature type="transmembrane region" description="Helical" evidence="2">
    <location>
        <begin position="139"/>
        <end position="160"/>
    </location>
</feature>
<feature type="transmembrane region" description="Helical" evidence="2">
    <location>
        <begin position="58"/>
        <end position="76"/>
    </location>
</feature>
<keyword evidence="1" id="KW-0175">Coiled coil</keyword>
<sequence length="293" mass="33530">MEITSVSSPPKQESDHDLERLLGNIKKATTIRYITFGGFTLFCVFQILIGLSAIPWEVVLIVFFLFILTAVSDFLIRKTKFKNTVTKLSNFHLIFQIIEVSIIFEALHASAIIPISGNLIIIAYLFICYFSYTRIIYAWIMIGITIFGYLFTLTLEYLGIITYVDVYKIGANIAQNRGLFIINLAIGVPLVIIILFIADSFSKKLRVSLNQLTQKEKELQEAGTVLEVKVAARTEELKELSENLEEQVKERTKKLQEKMAELETFNKLAVGRELKMMELKNEIRELKESLNKK</sequence>
<dbReference type="AlphaFoldDB" id="A0A1G2E0Y0"/>
<dbReference type="STRING" id="1801663.A2175_01535"/>
<organism evidence="3 4">
    <name type="scientific">Candidatus Nealsonbacteria bacterium RBG_13_42_11</name>
    <dbReference type="NCBI Taxonomy" id="1801663"/>
    <lineage>
        <taxon>Bacteria</taxon>
        <taxon>Candidatus Nealsoniibacteriota</taxon>
    </lineage>
</organism>
<feature type="transmembrane region" description="Helical" evidence="2">
    <location>
        <begin position="30"/>
        <end position="52"/>
    </location>
</feature>
<feature type="coiled-coil region" evidence="1">
    <location>
        <begin position="202"/>
        <end position="289"/>
    </location>
</feature>
<protein>
    <submittedName>
        <fullName evidence="3">Uncharacterized protein</fullName>
    </submittedName>
</protein>
<name>A0A1G2E0Y0_9BACT</name>
<proteinExistence type="predicted"/>
<comment type="caution">
    <text evidence="3">The sequence shown here is derived from an EMBL/GenBank/DDBJ whole genome shotgun (WGS) entry which is preliminary data.</text>
</comment>
<evidence type="ECO:0000313" key="3">
    <source>
        <dbReference type="EMBL" id="OGZ18990.1"/>
    </source>
</evidence>
<keyword evidence="2" id="KW-0812">Transmembrane</keyword>
<keyword evidence="2" id="KW-0472">Membrane</keyword>
<feature type="transmembrane region" description="Helical" evidence="2">
    <location>
        <begin position="113"/>
        <end position="132"/>
    </location>
</feature>
<gene>
    <name evidence="3" type="ORF">A2175_01535</name>
</gene>
<keyword evidence="2" id="KW-1133">Transmembrane helix</keyword>
<feature type="transmembrane region" description="Helical" evidence="2">
    <location>
        <begin position="180"/>
        <end position="198"/>
    </location>
</feature>
<dbReference type="EMBL" id="MHLY01000003">
    <property type="protein sequence ID" value="OGZ18990.1"/>
    <property type="molecule type" value="Genomic_DNA"/>
</dbReference>
<dbReference type="Proteomes" id="UP000176755">
    <property type="component" value="Unassembled WGS sequence"/>
</dbReference>
<accession>A0A1G2E0Y0</accession>
<evidence type="ECO:0000313" key="4">
    <source>
        <dbReference type="Proteomes" id="UP000176755"/>
    </source>
</evidence>
<evidence type="ECO:0000256" key="1">
    <source>
        <dbReference type="SAM" id="Coils"/>
    </source>
</evidence>
<evidence type="ECO:0000256" key="2">
    <source>
        <dbReference type="SAM" id="Phobius"/>
    </source>
</evidence>
<feature type="transmembrane region" description="Helical" evidence="2">
    <location>
        <begin position="88"/>
        <end position="107"/>
    </location>
</feature>
<reference evidence="3 4" key="1">
    <citation type="journal article" date="2016" name="Nat. Commun.">
        <title>Thousands of microbial genomes shed light on interconnected biogeochemical processes in an aquifer system.</title>
        <authorList>
            <person name="Anantharaman K."/>
            <person name="Brown C.T."/>
            <person name="Hug L.A."/>
            <person name="Sharon I."/>
            <person name="Castelle C.J."/>
            <person name="Probst A.J."/>
            <person name="Thomas B.C."/>
            <person name="Singh A."/>
            <person name="Wilkins M.J."/>
            <person name="Karaoz U."/>
            <person name="Brodie E.L."/>
            <person name="Williams K.H."/>
            <person name="Hubbard S.S."/>
            <person name="Banfield J.F."/>
        </authorList>
    </citation>
    <scope>NUCLEOTIDE SEQUENCE [LARGE SCALE GENOMIC DNA]</scope>
</reference>